<evidence type="ECO:0000313" key="3">
    <source>
        <dbReference type="Proteomes" id="UP000661435"/>
    </source>
</evidence>
<protein>
    <submittedName>
        <fullName evidence="2">DUF4097 family beta strand repeat protein</fullName>
    </submittedName>
</protein>
<dbReference type="RefSeq" id="WP_186907669.1">
    <property type="nucleotide sequence ID" value="NZ_JACOPP010000009.1"/>
</dbReference>
<accession>A0A8J6J4T2</accession>
<dbReference type="Proteomes" id="UP000661435">
    <property type="component" value="Unassembled WGS sequence"/>
</dbReference>
<evidence type="ECO:0000313" key="2">
    <source>
        <dbReference type="EMBL" id="MBC5733783.1"/>
    </source>
</evidence>
<comment type="caution">
    <text evidence="2">The sequence shown here is derived from an EMBL/GenBank/DDBJ whole genome shotgun (WGS) entry which is preliminary data.</text>
</comment>
<sequence>MNRLTKGLLGVGALLLLSGGLLALSGWTMGGQTELDLSWNGHGVRIGPLGIVSRDSAAQTETAARDGREELHLQAFRRVDVDVDLGDVTVTQGGDYGVSLNWKGKHYALEYELDGDTLRVRSSAQGGRFGLDGYGGTVTVYVPQHLRLEQLEVRSDLGDICLEGIAADTATVTGDLGDLTLRQVRAGALELHERMGTIDGAGLTVERSLSVENDMGDVRLEGDLQGELEVADSMGEIELTLSGPVEDYRYELNVDMGEICVNGETYRSEASRSGGRHSLNVENSMGDISVTFG</sequence>
<reference evidence="2" key="1">
    <citation type="submission" date="2020-08" db="EMBL/GenBank/DDBJ databases">
        <title>Genome public.</title>
        <authorList>
            <person name="Liu C."/>
            <person name="Sun Q."/>
        </authorList>
    </citation>
    <scope>NUCLEOTIDE SEQUENCE</scope>
    <source>
        <strain evidence="2">NSJ-51</strain>
    </source>
</reference>
<name>A0A8J6J4T2_9FIRM</name>
<dbReference type="Pfam" id="PF13349">
    <property type="entry name" value="DUF4097"/>
    <property type="match status" value="1"/>
</dbReference>
<organism evidence="2 3">
    <name type="scientific">Lawsonibacter hominis</name>
    <dbReference type="NCBI Taxonomy" id="2763053"/>
    <lineage>
        <taxon>Bacteria</taxon>
        <taxon>Bacillati</taxon>
        <taxon>Bacillota</taxon>
        <taxon>Clostridia</taxon>
        <taxon>Eubacteriales</taxon>
        <taxon>Oscillospiraceae</taxon>
        <taxon>Lawsonibacter</taxon>
    </lineage>
</organism>
<dbReference type="EMBL" id="JACOPP010000009">
    <property type="protein sequence ID" value="MBC5733783.1"/>
    <property type="molecule type" value="Genomic_DNA"/>
</dbReference>
<feature type="domain" description="DUF4097" evidence="1">
    <location>
        <begin position="146"/>
        <end position="290"/>
    </location>
</feature>
<evidence type="ECO:0000259" key="1">
    <source>
        <dbReference type="Pfam" id="PF13349"/>
    </source>
</evidence>
<dbReference type="InterPro" id="IPR025164">
    <property type="entry name" value="Toastrack_DUF4097"/>
</dbReference>
<gene>
    <name evidence="2" type="ORF">H8S57_08575</name>
</gene>
<dbReference type="Gene3D" id="2.160.20.120">
    <property type="match status" value="1"/>
</dbReference>
<proteinExistence type="predicted"/>
<dbReference type="AlphaFoldDB" id="A0A8J6J4T2"/>
<keyword evidence="3" id="KW-1185">Reference proteome</keyword>